<keyword evidence="4" id="KW-0216">Detoxification</keyword>
<dbReference type="InterPro" id="IPR017927">
    <property type="entry name" value="FAD-bd_FR_type"/>
</dbReference>
<evidence type="ECO:0000259" key="15">
    <source>
        <dbReference type="PROSITE" id="PS01033"/>
    </source>
</evidence>
<dbReference type="GO" id="GO:0046210">
    <property type="term" value="P:nitric oxide catabolic process"/>
    <property type="evidence" value="ECO:0007669"/>
    <property type="project" value="TreeGrafter"/>
</dbReference>
<dbReference type="Pfam" id="PF00042">
    <property type="entry name" value="Globin"/>
    <property type="match status" value="1"/>
</dbReference>
<dbReference type="InterPro" id="IPR000971">
    <property type="entry name" value="Globin"/>
</dbReference>
<organism evidence="17 18">
    <name type="scientific">Paracoccus aestuarii</name>
    <dbReference type="NCBI Taxonomy" id="453842"/>
    <lineage>
        <taxon>Bacteria</taxon>
        <taxon>Pseudomonadati</taxon>
        <taxon>Pseudomonadota</taxon>
        <taxon>Alphaproteobacteria</taxon>
        <taxon>Rhodobacterales</taxon>
        <taxon>Paracoccaceae</taxon>
        <taxon>Paracoccus</taxon>
    </lineage>
</organism>
<dbReference type="InterPro" id="IPR008333">
    <property type="entry name" value="Cbr1-like_FAD-bd_dom"/>
</dbReference>
<evidence type="ECO:0000256" key="10">
    <source>
        <dbReference type="ARBA" id="ARBA00023027"/>
    </source>
</evidence>
<dbReference type="CDD" id="cd08922">
    <property type="entry name" value="FHb-globin"/>
    <property type="match status" value="1"/>
</dbReference>
<dbReference type="GO" id="GO:0020037">
    <property type="term" value="F:heme binding"/>
    <property type="evidence" value="ECO:0007669"/>
    <property type="project" value="InterPro"/>
</dbReference>
<feature type="domain" description="FAD-binding FR-type" evidence="16">
    <location>
        <begin position="154"/>
        <end position="258"/>
    </location>
</feature>
<evidence type="ECO:0000256" key="9">
    <source>
        <dbReference type="ARBA" id="ARBA00023004"/>
    </source>
</evidence>
<feature type="domain" description="Globin" evidence="15">
    <location>
        <begin position="4"/>
        <end position="140"/>
    </location>
</feature>
<evidence type="ECO:0000313" key="17">
    <source>
        <dbReference type="EMBL" id="RJL03433.1"/>
    </source>
</evidence>
<dbReference type="GO" id="GO:0009636">
    <property type="term" value="P:response to toxic substance"/>
    <property type="evidence" value="ECO:0007669"/>
    <property type="project" value="UniProtKB-KW"/>
</dbReference>
<dbReference type="CDD" id="cd06184">
    <property type="entry name" value="flavohem_like_fad_nad_binding"/>
    <property type="match status" value="1"/>
</dbReference>
<comment type="catalytic activity">
    <reaction evidence="12">
        <text>2 nitric oxide + NADH + 2 O2 = 2 nitrate + NAD(+) + H(+)</text>
        <dbReference type="Rhea" id="RHEA:19469"/>
        <dbReference type="ChEBI" id="CHEBI:15378"/>
        <dbReference type="ChEBI" id="CHEBI:15379"/>
        <dbReference type="ChEBI" id="CHEBI:16480"/>
        <dbReference type="ChEBI" id="CHEBI:17632"/>
        <dbReference type="ChEBI" id="CHEBI:57540"/>
        <dbReference type="ChEBI" id="CHEBI:57945"/>
        <dbReference type="EC" id="1.14.12.17"/>
    </reaction>
</comment>
<name>A0A418ZV11_9RHOB</name>
<dbReference type="InterPro" id="IPR001433">
    <property type="entry name" value="OxRdtase_FAD/NAD-bd"/>
</dbReference>
<dbReference type="PROSITE" id="PS51384">
    <property type="entry name" value="FAD_FR"/>
    <property type="match status" value="1"/>
</dbReference>
<comment type="similarity">
    <text evidence="14">Belongs to the globin family.</text>
</comment>
<dbReference type="InterPro" id="IPR017938">
    <property type="entry name" value="Riboflavin_synthase-like_b-brl"/>
</dbReference>
<dbReference type="PANTHER" id="PTHR43396:SF3">
    <property type="entry name" value="FLAVOHEMOPROTEIN"/>
    <property type="match status" value="1"/>
</dbReference>
<dbReference type="GO" id="GO:0005344">
    <property type="term" value="F:oxygen carrier activity"/>
    <property type="evidence" value="ECO:0007669"/>
    <property type="project" value="UniProtKB-KW"/>
</dbReference>
<protein>
    <recommendedName>
        <fullName evidence="3">nitric oxide dioxygenase</fullName>
        <ecNumber evidence="3">1.14.12.17</ecNumber>
    </recommendedName>
</protein>
<evidence type="ECO:0000256" key="11">
    <source>
        <dbReference type="ARBA" id="ARBA00025094"/>
    </source>
</evidence>
<keyword evidence="6 14" id="KW-0561">Oxygen transport</keyword>
<comment type="function">
    <text evidence="11">Is involved in NO detoxification in an aerobic process, termed nitric oxide dioxygenase (NOD) reaction that utilizes O(2) and NAD(P)H to convert NO to nitrate, which protects the bacterium from various noxious nitrogen compounds. Therefore, plays a central role in the inducible response to nitrosative stress.</text>
</comment>
<comment type="catalytic activity">
    <reaction evidence="13">
        <text>2 nitric oxide + NADPH + 2 O2 = 2 nitrate + NADP(+) + H(+)</text>
        <dbReference type="Rhea" id="RHEA:19465"/>
        <dbReference type="ChEBI" id="CHEBI:15378"/>
        <dbReference type="ChEBI" id="CHEBI:15379"/>
        <dbReference type="ChEBI" id="CHEBI:16480"/>
        <dbReference type="ChEBI" id="CHEBI:17632"/>
        <dbReference type="ChEBI" id="CHEBI:57783"/>
        <dbReference type="ChEBI" id="CHEBI:58349"/>
        <dbReference type="EC" id="1.14.12.17"/>
    </reaction>
</comment>
<evidence type="ECO:0000256" key="12">
    <source>
        <dbReference type="ARBA" id="ARBA00048649"/>
    </source>
</evidence>
<accession>A0A418ZV11</accession>
<dbReference type="PANTHER" id="PTHR43396">
    <property type="entry name" value="FLAVOHEMOPROTEIN"/>
    <property type="match status" value="1"/>
</dbReference>
<evidence type="ECO:0000259" key="16">
    <source>
        <dbReference type="PROSITE" id="PS51384"/>
    </source>
</evidence>
<dbReference type="Gene3D" id="3.40.50.80">
    <property type="entry name" value="Nucleotide-binding domain of ferredoxin-NADP reductase (FNR) module"/>
    <property type="match status" value="1"/>
</dbReference>
<dbReference type="Gene3D" id="1.10.490.10">
    <property type="entry name" value="Globins"/>
    <property type="match status" value="1"/>
</dbReference>
<keyword evidence="9" id="KW-0408">Iron</keyword>
<evidence type="ECO:0000256" key="3">
    <source>
        <dbReference type="ARBA" id="ARBA00012229"/>
    </source>
</evidence>
<dbReference type="EMBL" id="QZEV01000046">
    <property type="protein sequence ID" value="RJL03433.1"/>
    <property type="molecule type" value="Genomic_DNA"/>
</dbReference>
<dbReference type="GO" id="GO:0071500">
    <property type="term" value="P:cellular response to nitrosative stress"/>
    <property type="evidence" value="ECO:0007669"/>
    <property type="project" value="TreeGrafter"/>
</dbReference>
<keyword evidence="8" id="KW-0521">NADP</keyword>
<evidence type="ECO:0000256" key="2">
    <source>
        <dbReference type="ARBA" id="ARBA00006401"/>
    </source>
</evidence>
<evidence type="ECO:0000313" key="18">
    <source>
        <dbReference type="Proteomes" id="UP000285530"/>
    </source>
</evidence>
<dbReference type="InterPro" id="IPR039261">
    <property type="entry name" value="FNR_nucleotide-bd"/>
</dbReference>
<dbReference type="PROSITE" id="PS01033">
    <property type="entry name" value="GLOBIN"/>
    <property type="match status" value="1"/>
</dbReference>
<keyword evidence="18" id="KW-1185">Reference proteome</keyword>
<keyword evidence="5 14" id="KW-0349">Heme</keyword>
<comment type="caution">
    <text evidence="17">The sequence shown here is derived from an EMBL/GenBank/DDBJ whole genome shotgun (WGS) entry which is preliminary data.</text>
</comment>
<dbReference type="SUPFAM" id="SSF52343">
    <property type="entry name" value="Ferredoxin reductase-like, C-terminal NADP-linked domain"/>
    <property type="match status" value="1"/>
</dbReference>
<evidence type="ECO:0000256" key="7">
    <source>
        <dbReference type="ARBA" id="ARBA00022723"/>
    </source>
</evidence>
<keyword evidence="10" id="KW-0520">NAD</keyword>
<proteinExistence type="inferred from homology"/>
<dbReference type="GO" id="GO:0008941">
    <property type="term" value="F:nitric oxide dioxygenase NAD(P)H activity"/>
    <property type="evidence" value="ECO:0007669"/>
    <property type="project" value="UniProtKB-EC"/>
</dbReference>
<dbReference type="PRINTS" id="PR00410">
    <property type="entry name" value="PHEHYDRXLASE"/>
</dbReference>
<dbReference type="GO" id="GO:0019825">
    <property type="term" value="F:oxygen binding"/>
    <property type="evidence" value="ECO:0007669"/>
    <property type="project" value="InterPro"/>
</dbReference>
<dbReference type="Gene3D" id="2.40.30.10">
    <property type="entry name" value="Translation factors"/>
    <property type="match status" value="1"/>
</dbReference>
<comment type="similarity">
    <text evidence="2">In the C-terminal section; belongs to the flavoprotein pyridine nucleotide cytochrome reductase family.</text>
</comment>
<sequence length="396" mass="43327">MPRPLSQQTIAVVKATVPALEQHGPVITETMYRRLFRNEHIAALFNQANQKKGTQRLALAHAVLAYAQNIENLSVLGAAVERIAQKHIGYAILPEHYPFVGEALLGAIEEVLGDAATEEILQAWGEAYWFLADLLIEREAAIRAEIEAQPGGWTDWRRFRVAEKRVEAAGIVSFILRPEDGGAVIPHRPGQYLTLRFDLAGLPGVKRNYSISSAPDAGFYRITVKREPDGEASGFLHDHVDVGAVIEATPPAGDFHLPDAPERPLVLLSGGVGQTPIISMLEVMADRHRDVPVFYVHGTNSPAHHALEAQVHDAAARHGNVLVETFYEGGTDDGANRGLITIDWLQANTPLAEADIYLCGPRPFLRHFVAGLRDAGIPADRIHFEFFGPADEQLAA</sequence>
<dbReference type="FunFam" id="1.10.490.10:FF:000003">
    <property type="entry name" value="Flavohemoprotein"/>
    <property type="match status" value="1"/>
</dbReference>
<dbReference type="SUPFAM" id="SSF63380">
    <property type="entry name" value="Riboflavin synthase domain-like"/>
    <property type="match status" value="1"/>
</dbReference>
<dbReference type="Pfam" id="PF00175">
    <property type="entry name" value="NAD_binding_1"/>
    <property type="match status" value="1"/>
</dbReference>
<reference evidence="17 18" key="1">
    <citation type="submission" date="2018-09" db="EMBL/GenBank/DDBJ databases">
        <title>Paracoccus onubensis nov. sp. a moderate halophilic bacterium isolated from Gruta de las Maravillas (Aracena, Spain).</title>
        <authorList>
            <person name="Jurado V."/>
            <person name="Gutierrez-Patricio S."/>
            <person name="Gonzalez-Pimentel J.L."/>
            <person name="Laiz L."/>
            <person name="Saiz-Jimenez C."/>
        </authorList>
    </citation>
    <scope>NUCLEOTIDE SEQUENCE [LARGE SCALE GENOMIC DNA]</scope>
    <source>
        <strain evidence="17 18">DSM 19484</strain>
    </source>
</reference>
<dbReference type="InterPro" id="IPR009050">
    <property type="entry name" value="Globin-like_sf"/>
</dbReference>
<dbReference type="Proteomes" id="UP000285530">
    <property type="component" value="Unassembled WGS sequence"/>
</dbReference>
<dbReference type="EC" id="1.14.12.17" evidence="3"/>
<evidence type="ECO:0000256" key="6">
    <source>
        <dbReference type="ARBA" id="ARBA00022621"/>
    </source>
</evidence>
<evidence type="ECO:0000256" key="13">
    <source>
        <dbReference type="ARBA" id="ARBA00049433"/>
    </source>
</evidence>
<dbReference type="OrthoDB" id="9786134at2"/>
<dbReference type="NCBIfam" id="NF009805">
    <property type="entry name" value="PRK13289.1"/>
    <property type="match status" value="1"/>
</dbReference>
<keyword evidence="7" id="KW-0479">Metal-binding</keyword>
<comment type="cofactor">
    <cofactor evidence="1">
        <name>heme b</name>
        <dbReference type="ChEBI" id="CHEBI:60344"/>
    </cofactor>
</comment>
<gene>
    <name evidence="17" type="ORF">D3P06_10125</name>
</gene>
<keyword evidence="17" id="KW-0560">Oxidoreductase</keyword>
<dbReference type="Pfam" id="PF00970">
    <property type="entry name" value="FAD_binding_6"/>
    <property type="match status" value="1"/>
</dbReference>
<dbReference type="SUPFAM" id="SSF46458">
    <property type="entry name" value="Globin-like"/>
    <property type="match status" value="1"/>
</dbReference>
<dbReference type="AlphaFoldDB" id="A0A418ZV11"/>
<keyword evidence="14" id="KW-0813">Transport</keyword>
<evidence type="ECO:0000256" key="8">
    <source>
        <dbReference type="ARBA" id="ARBA00022857"/>
    </source>
</evidence>
<evidence type="ECO:0000256" key="5">
    <source>
        <dbReference type="ARBA" id="ARBA00022617"/>
    </source>
</evidence>
<evidence type="ECO:0000256" key="4">
    <source>
        <dbReference type="ARBA" id="ARBA00022575"/>
    </source>
</evidence>
<evidence type="ECO:0000256" key="14">
    <source>
        <dbReference type="RuleBase" id="RU000356"/>
    </source>
</evidence>
<dbReference type="InterPro" id="IPR012292">
    <property type="entry name" value="Globin/Proto"/>
</dbReference>
<dbReference type="GO" id="GO:0046872">
    <property type="term" value="F:metal ion binding"/>
    <property type="evidence" value="ECO:0007669"/>
    <property type="project" value="UniProtKB-KW"/>
</dbReference>
<evidence type="ECO:0000256" key="1">
    <source>
        <dbReference type="ARBA" id="ARBA00001970"/>
    </source>
</evidence>
<dbReference type="RefSeq" id="WP_072298558.1">
    <property type="nucleotide sequence ID" value="NZ_CP067169.1"/>
</dbReference>
<dbReference type="GO" id="GO:0071949">
    <property type="term" value="F:FAD binding"/>
    <property type="evidence" value="ECO:0007669"/>
    <property type="project" value="TreeGrafter"/>
</dbReference>